<organism evidence="1 2">
    <name type="scientific">Actinomadura namibiensis</name>
    <dbReference type="NCBI Taxonomy" id="182080"/>
    <lineage>
        <taxon>Bacteria</taxon>
        <taxon>Bacillati</taxon>
        <taxon>Actinomycetota</taxon>
        <taxon>Actinomycetes</taxon>
        <taxon>Streptosporangiales</taxon>
        <taxon>Thermomonosporaceae</taxon>
        <taxon>Actinomadura</taxon>
    </lineage>
</organism>
<dbReference type="Proteomes" id="UP000572680">
    <property type="component" value="Unassembled WGS sequence"/>
</dbReference>
<gene>
    <name evidence="1" type="ORF">HNR61_004941</name>
</gene>
<sequence length="163" mass="18262">MRITGRDGVVFELRPVEWQFPAGTGYWDDLWLIVEGRVDLGERSWSFRDPALTITNARWLAYWLRQAAAGQVAPIDAEDTGGHGRRGIIFSEPALSFTLLERRQGEATVRAHFYAEAAPPWLNAGGGASVGLDVDFVLDLDQLTRAADEWTRDLDELPPRQQP</sequence>
<accession>A0A7W3QN90</accession>
<comment type="caution">
    <text evidence="1">The sequence shown here is derived from an EMBL/GenBank/DDBJ whole genome shotgun (WGS) entry which is preliminary data.</text>
</comment>
<evidence type="ECO:0000313" key="2">
    <source>
        <dbReference type="Proteomes" id="UP000572680"/>
    </source>
</evidence>
<dbReference type="RefSeq" id="WP_182845473.1">
    <property type="nucleotide sequence ID" value="NZ_BAAALP010000001.1"/>
</dbReference>
<name>A0A7W3QN90_ACTNM</name>
<proteinExistence type="predicted"/>
<reference evidence="1 2" key="1">
    <citation type="submission" date="2020-08" db="EMBL/GenBank/DDBJ databases">
        <title>Genomic Encyclopedia of Type Strains, Phase IV (KMG-IV): sequencing the most valuable type-strain genomes for metagenomic binning, comparative biology and taxonomic classification.</title>
        <authorList>
            <person name="Goeker M."/>
        </authorList>
    </citation>
    <scope>NUCLEOTIDE SEQUENCE [LARGE SCALE GENOMIC DNA]</scope>
    <source>
        <strain evidence="1 2">DSM 44197</strain>
    </source>
</reference>
<dbReference type="Pfam" id="PF24716">
    <property type="entry name" value="WapI"/>
    <property type="match status" value="1"/>
</dbReference>
<dbReference type="InterPro" id="IPR056510">
    <property type="entry name" value="WapI"/>
</dbReference>
<dbReference type="EMBL" id="JACJIA010000006">
    <property type="protein sequence ID" value="MBA8953291.1"/>
    <property type="molecule type" value="Genomic_DNA"/>
</dbReference>
<protein>
    <submittedName>
        <fullName evidence="1">Uncharacterized protein</fullName>
    </submittedName>
</protein>
<keyword evidence="2" id="KW-1185">Reference proteome</keyword>
<dbReference type="AlphaFoldDB" id="A0A7W3QN90"/>
<evidence type="ECO:0000313" key="1">
    <source>
        <dbReference type="EMBL" id="MBA8953291.1"/>
    </source>
</evidence>